<dbReference type="GO" id="GO:0006260">
    <property type="term" value="P:DNA replication"/>
    <property type="evidence" value="ECO:0007669"/>
    <property type="project" value="InterPro"/>
</dbReference>
<dbReference type="Proteomes" id="UP000485562">
    <property type="component" value="Unassembled WGS sequence"/>
</dbReference>
<sequence>MASPNLNKVFLIGRLTRDPELRYTPSGSAVAGFGIAVNREYTAKDGNKKEDPCFINLVVWGKRAEICAEYLRKGSMIFVEGRLNYRQWETTDKERRSTLEVFVENFQFLDRLVPDIQGEMENGTKNEGFKEETETKKEETGEGM</sequence>
<comment type="caution">
    <text evidence="2">Lacks conserved residue(s) required for the propagation of feature annotation.</text>
</comment>
<evidence type="ECO:0000256" key="1">
    <source>
        <dbReference type="ARBA" id="ARBA00023125"/>
    </source>
</evidence>
<evidence type="ECO:0000313" key="5">
    <source>
        <dbReference type="EMBL" id="OQB73754.1"/>
    </source>
</evidence>
<dbReference type="GO" id="GO:0003697">
    <property type="term" value="F:single-stranded DNA binding"/>
    <property type="evidence" value="ECO:0007669"/>
    <property type="project" value="UniProtKB-UniRule"/>
</dbReference>
<keyword evidence="1 2" id="KW-0238">DNA-binding</keyword>
<dbReference type="PROSITE" id="PS50935">
    <property type="entry name" value="SSB"/>
    <property type="match status" value="1"/>
</dbReference>
<organism evidence="5">
    <name type="scientific">candidate division TA06 bacterium ADurb.Bin131</name>
    <dbReference type="NCBI Taxonomy" id="1852827"/>
    <lineage>
        <taxon>Bacteria</taxon>
        <taxon>Bacteria division TA06</taxon>
    </lineage>
</organism>
<dbReference type="InterPro" id="IPR011344">
    <property type="entry name" value="ssDNA-bd"/>
</dbReference>
<evidence type="ECO:0000256" key="4">
    <source>
        <dbReference type="SAM" id="MobiDB-lite"/>
    </source>
</evidence>
<accession>A0A1V6CAA5</accession>
<comment type="caution">
    <text evidence="5">The sequence shown here is derived from an EMBL/GenBank/DDBJ whole genome shotgun (WGS) entry which is preliminary data.</text>
</comment>
<feature type="compositionally biased region" description="Basic and acidic residues" evidence="4">
    <location>
        <begin position="122"/>
        <end position="144"/>
    </location>
</feature>
<dbReference type="PANTHER" id="PTHR10302:SF27">
    <property type="entry name" value="SINGLE-STRANDED DNA-BINDING PROTEIN"/>
    <property type="match status" value="1"/>
</dbReference>
<evidence type="ECO:0000256" key="2">
    <source>
        <dbReference type="HAMAP-Rule" id="MF_00984"/>
    </source>
</evidence>
<proteinExistence type="inferred from homology"/>
<dbReference type="NCBIfam" id="TIGR00621">
    <property type="entry name" value="ssb"/>
    <property type="match status" value="1"/>
</dbReference>
<protein>
    <recommendedName>
        <fullName evidence="2 3">Single-stranded DNA-binding protein</fullName>
        <shortName evidence="2">SSB</shortName>
    </recommendedName>
</protein>
<dbReference type="InterPro" id="IPR012340">
    <property type="entry name" value="NA-bd_OB-fold"/>
</dbReference>
<dbReference type="CDD" id="cd04496">
    <property type="entry name" value="SSB_OBF"/>
    <property type="match status" value="1"/>
</dbReference>
<dbReference type="EMBL" id="MWDQ01000066">
    <property type="protein sequence ID" value="OQB73754.1"/>
    <property type="molecule type" value="Genomic_DNA"/>
</dbReference>
<evidence type="ECO:0000256" key="3">
    <source>
        <dbReference type="RuleBase" id="RU000524"/>
    </source>
</evidence>
<reference evidence="5" key="1">
    <citation type="submission" date="2017-02" db="EMBL/GenBank/DDBJ databases">
        <title>Delving into the versatile metabolic prowess of the omnipresent phylum Bacteroidetes.</title>
        <authorList>
            <person name="Nobu M.K."/>
            <person name="Mei R."/>
            <person name="Narihiro T."/>
            <person name="Kuroda K."/>
            <person name="Liu W.-T."/>
        </authorList>
    </citation>
    <scope>NUCLEOTIDE SEQUENCE</scope>
    <source>
        <strain evidence="5">ADurb.Bin131</strain>
    </source>
</reference>
<dbReference type="Pfam" id="PF00436">
    <property type="entry name" value="SSB"/>
    <property type="match status" value="1"/>
</dbReference>
<dbReference type="Gene3D" id="2.40.50.140">
    <property type="entry name" value="Nucleic acid-binding proteins"/>
    <property type="match status" value="1"/>
</dbReference>
<name>A0A1V6CAA5_UNCT6</name>
<dbReference type="InterPro" id="IPR000424">
    <property type="entry name" value="Primosome_PriB/ssb"/>
</dbReference>
<comment type="subunit">
    <text evidence="2">Homotetramer.</text>
</comment>
<dbReference type="AlphaFoldDB" id="A0A1V6CAA5"/>
<gene>
    <name evidence="5" type="primary">ssb</name>
    <name evidence="5" type="ORF">BWX89_00801</name>
</gene>
<dbReference type="PANTHER" id="PTHR10302">
    <property type="entry name" value="SINGLE-STRANDED DNA-BINDING PROTEIN"/>
    <property type="match status" value="1"/>
</dbReference>
<dbReference type="HAMAP" id="MF_00984">
    <property type="entry name" value="SSB"/>
    <property type="match status" value="1"/>
</dbReference>
<dbReference type="GO" id="GO:0009295">
    <property type="term" value="C:nucleoid"/>
    <property type="evidence" value="ECO:0007669"/>
    <property type="project" value="TreeGrafter"/>
</dbReference>
<feature type="region of interest" description="Disordered" evidence="4">
    <location>
        <begin position="119"/>
        <end position="144"/>
    </location>
</feature>
<dbReference type="SUPFAM" id="SSF50249">
    <property type="entry name" value="Nucleic acid-binding proteins"/>
    <property type="match status" value="1"/>
</dbReference>